<dbReference type="Pfam" id="PF00589">
    <property type="entry name" value="Phage_integrase"/>
    <property type="match status" value="1"/>
</dbReference>
<proteinExistence type="inferred from homology"/>
<dbReference type="CDD" id="cd01189">
    <property type="entry name" value="INT_ICEBs1_C_like"/>
    <property type="match status" value="1"/>
</dbReference>
<dbReference type="PANTHER" id="PTHR30349:SF64">
    <property type="entry name" value="PROPHAGE INTEGRASE INTD-RELATED"/>
    <property type="match status" value="1"/>
</dbReference>
<keyword evidence="3" id="KW-0233">DNA recombination</keyword>
<dbReference type="PANTHER" id="PTHR30349">
    <property type="entry name" value="PHAGE INTEGRASE-RELATED"/>
    <property type="match status" value="1"/>
</dbReference>
<dbReference type="PROSITE" id="PS51898">
    <property type="entry name" value="TYR_RECOMBINASE"/>
    <property type="match status" value="1"/>
</dbReference>
<accession>A0A9D1JCZ2</accession>
<feature type="domain" description="Tyr recombinase" evidence="4">
    <location>
        <begin position="66"/>
        <end position="304"/>
    </location>
</feature>
<dbReference type="Gene3D" id="1.10.443.10">
    <property type="entry name" value="Intergrase catalytic core"/>
    <property type="match status" value="1"/>
</dbReference>
<dbReference type="GO" id="GO:0006310">
    <property type="term" value="P:DNA recombination"/>
    <property type="evidence" value="ECO:0007669"/>
    <property type="project" value="UniProtKB-KW"/>
</dbReference>
<protein>
    <submittedName>
        <fullName evidence="5">Site-specific integrase</fullName>
    </submittedName>
</protein>
<evidence type="ECO:0000256" key="1">
    <source>
        <dbReference type="ARBA" id="ARBA00008857"/>
    </source>
</evidence>
<keyword evidence="2" id="KW-0238">DNA-binding</keyword>
<dbReference type="EMBL" id="DVHN01000041">
    <property type="protein sequence ID" value="HIR88006.1"/>
    <property type="molecule type" value="Genomic_DNA"/>
</dbReference>
<dbReference type="InterPro" id="IPR010998">
    <property type="entry name" value="Integrase_recombinase_N"/>
</dbReference>
<evidence type="ECO:0000256" key="2">
    <source>
        <dbReference type="ARBA" id="ARBA00023125"/>
    </source>
</evidence>
<dbReference type="InterPro" id="IPR013762">
    <property type="entry name" value="Integrase-like_cat_sf"/>
</dbReference>
<evidence type="ECO:0000256" key="3">
    <source>
        <dbReference type="ARBA" id="ARBA00023172"/>
    </source>
</evidence>
<evidence type="ECO:0000259" key="4">
    <source>
        <dbReference type="PROSITE" id="PS51898"/>
    </source>
</evidence>
<evidence type="ECO:0000313" key="6">
    <source>
        <dbReference type="Proteomes" id="UP000824201"/>
    </source>
</evidence>
<reference evidence="5" key="1">
    <citation type="submission" date="2020-10" db="EMBL/GenBank/DDBJ databases">
        <authorList>
            <person name="Gilroy R."/>
        </authorList>
    </citation>
    <scope>NUCLEOTIDE SEQUENCE</scope>
    <source>
        <strain evidence="5">ChiW13-3771</strain>
    </source>
</reference>
<gene>
    <name evidence="5" type="ORF">IAC96_03550</name>
</gene>
<name>A0A9D1JCZ2_9FIRM</name>
<dbReference type="SUPFAM" id="SSF56349">
    <property type="entry name" value="DNA breaking-rejoining enzymes"/>
    <property type="match status" value="1"/>
</dbReference>
<sequence>MQIQSFYNDLLSSKRQDGKEGNLSIGTVRKIHGILQSILSTAVKWQVIEANPCDRVSIPKSKEQEETIKYFTLEQTETFLEALEMEYSSTYKAHTRIDDTGKSYQVAEYQERHTLPTQHKIFFYIALFGGLRKGEIIALQWSDVNFSTNSITISKSTARVGHEQITKTPKTKTSNREITLPAFVMELLKSYKLEQNKYRLSIGSQWIGENFLFIQWNGKQMDLSTPYHTFKKIIRNYNQTVTEESSKKLPDIPLHGLRHTSATLLISQNIDVRTVSSRLGHAQTSTTMNIYAHSLKKMDEVAADTLENLFIKQA</sequence>
<dbReference type="Gene3D" id="1.10.150.130">
    <property type="match status" value="1"/>
</dbReference>
<organism evidence="5 6">
    <name type="scientific">Candidatus Fimimorpha faecalis</name>
    <dbReference type="NCBI Taxonomy" id="2840824"/>
    <lineage>
        <taxon>Bacteria</taxon>
        <taxon>Bacillati</taxon>
        <taxon>Bacillota</taxon>
        <taxon>Clostridia</taxon>
        <taxon>Eubacteriales</taxon>
        <taxon>Candidatus Fimimorpha</taxon>
    </lineage>
</organism>
<reference evidence="5" key="2">
    <citation type="journal article" date="2021" name="PeerJ">
        <title>Extensive microbial diversity within the chicken gut microbiome revealed by metagenomics and culture.</title>
        <authorList>
            <person name="Gilroy R."/>
            <person name="Ravi A."/>
            <person name="Getino M."/>
            <person name="Pursley I."/>
            <person name="Horton D.L."/>
            <person name="Alikhan N.F."/>
            <person name="Baker D."/>
            <person name="Gharbi K."/>
            <person name="Hall N."/>
            <person name="Watson M."/>
            <person name="Adriaenssens E.M."/>
            <person name="Foster-Nyarko E."/>
            <person name="Jarju S."/>
            <person name="Secka A."/>
            <person name="Antonio M."/>
            <person name="Oren A."/>
            <person name="Chaudhuri R.R."/>
            <person name="La Ragione R."/>
            <person name="Hildebrand F."/>
            <person name="Pallen M.J."/>
        </authorList>
    </citation>
    <scope>NUCLEOTIDE SEQUENCE</scope>
    <source>
        <strain evidence="5">ChiW13-3771</strain>
    </source>
</reference>
<comment type="similarity">
    <text evidence="1">Belongs to the 'phage' integrase family.</text>
</comment>
<dbReference type="InterPro" id="IPR050090">
    <property type="entry name" value="Tyrosine_recombinase_XerCD"/>
</dbReference>
<evidence type="ECO:0000313" key="5">
    <source>
        <dbReference type="EMBL" id="HIR88006.1"/>
    </source>
</evidence>
<dbReference type="GO" id="GO:0015074">
    <property type="term" value="P:DNA integration"/>
    <property type="evidence" value="ECO:0007669"/>
    <property type="project" value="InterPro"/>
</dbReference>
<comment type="caution">
    <text evidence="5">The sequence shown here is derived from an EMBL/GenBank/DDBJ whole genome shotgun (WGS) entry which is preliminary data.</text>
</comment>
<dbReference type="InterPro" id="IPR011010">
    <property type="entry name" value="DNA_brk_join_enz"/>
</dbReference>
<dbReference type="AlphaFoldDB" id="A0A9D1JCZ2"/>
<dbReference type="InterPro" id="IPR002104">
    <property type="entry name" value="Integrase_catalytic"/>
</dbReference>
<dbReference type="Proteomes" id="UP000824201">
    <property type="component" value="Unassembled WGS sequence"/>
</dbReference>
<dbReference type="GO" id="GO:0003677">
    <property type="term" value="F:DNA binding"/>
    <property type="evidence" value="ECO:0007669"/>
    <property type="project" value="UniProtKB-KW"/>
</dbReference>